<dbReference type="Proteomes" id="UP000275076">
    <property type="component" value="Unassembled WGS sequence"/>
</dbReference>
<comment type="caution">
    <text evidence="1">The sequence shown here is derived from an EMBL/GenBank/DDBJ whole genome shotgun (WGS) entry which is preliminary data.</text>
</comment>
<dbReference type="InterPro" id="IPR025428">
    <property type="entry name" value="Spore_YhaL"/>
</dbReference>
<gene>
    <name evidence="1" type="ORF">D7Z54_30960</name>
</gene>
<protein>
    <submittedName>
        <fullName evidence="1">SigE-dependent sporulation protein</fullName>
    </submittedName>
</protein>
<dbReference type="EMBL" id="RBVX01000064">
    <property type="protein sequence ID" value="RSL29501.1"/>
    <property type="molecule type" value="Genomic_DNA"/>
</dbReference>
<dbReference type="Pfam" id="PF14147">
    <property type="entry name" value="Spore_YhaL"/>
    <property type="match status" value="1"/>
</dbReference>
<name>A0A428MTN7_9BACI</name>
<dbReference type="OrthoDB" id="2454520at2"/>
<evidence type="ECO:0000313" key="2">
    <source>
        <dbReference type="Proteomes" id="UP000275076"/>
    </source>
</evidence>
<keyword evidence="2" id="KW-1185">Reference proteome</keyword>
<evidence type="ECO:0000313" key="1">
    <source>
        <dbReference type="EMBL" id="RSL29501.1"/>
    </source>
</evidence>
<proteinExistence type="predicted"/>
<accession>A0A428MTN7</accession>
<reference evidence="1 2" key="1">
    <citation type="submission" date="2018-10" db="EMBL/GenBank/DDBJ databases">
        <title>Draft genome sequence of Bacillus salarius IM0101, isolated from a hypersaline soil in Inner Mongolia, China.</title>
        <authorList>
            <person name="Yamprayoonswat W."/>
            <person name="Boonvisut S."/>
            <person name="Jumpathong W."/>
            <person name="Sittihan S."/>
            <person name="Ruangsuj P."/>
            <person name="Wanthongcharoen S."/>
            <person name="Thongpramul N."/>
            <person name="Pimmason S."/>
            <person name="Yu B."/>
            <person name="Yasawong M."/>
        </authorList>
    </citation>
    <scope>NUCLEOTIDE SEQUENCE [LARGE SCALE GENOMIC DNA]</scope>
    <source>
        <strain evidence="1 2">IM0101</strain>
    </source>
</reference>
<dbReference type="AlphaFoldDB" id="A0A428MTN7"/>
<organism evidence="1 2">
    <name type="scientific">Salibacterium salarium</name>
    <dbReference type="NCBI Taxonomy" id="284579"/>
    <lineage>
        <taxon>Bacteria</taxon>
        <taxon>Bacillati</taxon>
        <taxon>Bacillota</taxon>
        <taxon>Bacilli</taxon>
        <taxon>Bacillales</taxon>
        <taxon>Bacillaceae</taxon>
    </lineage>
</organism>
<sequence>MPTWVVLSGLGIIFSGYMWWQTSRKEQEEDQHWIEQEGRVFIRRMEEEREKKRASS</sequence>